<dbReference type="EMBL" id="BAABEP010000032">
    <property type="protein sequence ID" value="GAA3741069.1"/>
    <property type="molecule type" value="Genomic_DNA"/>
</dbReference>
<protein>
    <submittedName>
        <fullName evidence="2">Uncharacterized protein</fullName>
    </submittedName>
</protein>
<reference evidence="3" key="1">
    <citation type="journal article" date="2019" name="Int. J. Syst. Evol. Microbiol.">
        <title>The Global Catalogue of Microorganisms (GCM) 10K type strain sequencing project: providing services to taxonomists for standard genome sequencing and annotation.</title>
        <authorList>
            <consortium name="The Broad Institute Genomics Platform"/>
            <consortium name="The Broad Institute Genome Sequencing Center for Infectious Disease"/>
            <person name="Wu L."/>
            <person name="Ma J."/>
        </authorList>
    </citation>
    <scope>NUCLEOTIDE SEQUENCE [LARGE SCALE GENOMIC DNA]</scope>
    <source>
        <strain evidence="3">JCM 30846</strain>
    </source>
</reference>
<evidence type="ECO:0000256" key="1">
    <source>
        <dbReference type="SAM" id="MobiDB-lite"/>
    </source>
</evidence>
<proteinExistence type="predicted"/>
<feature type="region of interest" description="Disordered" evidence="1">
    <location>
        <begin position="1"/>
        <end position="82"/>
    </location>
</feature>
<feature type="compositionally biased region" description="Acidic residues" evidence="1">
    <location>
        <begin position="73"/>
        <end position="82"/>
    </location>
</feature>
<evidence type="ECO:0000313" key="2">
    <source>
        <dbReference type="EMBL" id="GAA3741069.1"/>
    </source>
</evidence>
<feature type="compositionally biased region" description="Basic and acidic residues" evidence="1">
    <location>
        <begin position="38"/>
        <end position="48"/>
    </location>
</feature>
<name>A0ABP7FLI5_9ACTN</name>
<sequence>MSVPSHPQNPVDPEDPDTFAEQAGEPELSPETPEADAAEQRTGLRAEVDEPLSAAEGGEADEADRAEQAIPAGDEEEEDDYR</sequence>
<evidence type="ECO:0000313" key="3">
    <source>
        <dbReference type="Proteomes" id="UP001499884"/>
    </source>
</evidence>
<keyword evidence="3" id="KW-1185">Reference proteome</keyword>
<accession>A0ABP7FLI5</accession>
<organism evidence="2 3">
    <name type="scientific">Streptomyces tremellae</name>
    <dbReference type="NCBI Taxonomy" id="1124239"/>
    <lineage>
        <taxon>Bacteria</taxon>
        <taxon>Bacillati</taxon>
        <taxon>Actinomycetota</taxon>
        <taxon>Actinomycetes</taxon>
        <taxon>Kitasatosporales</taxon>
        <taxon>Streptomycetaceae</taxon>
        <taxon>Streptomyces</taxon>
    </lineage>
</organism>
<dbReference type="RefSeq" id="WP_345649834.1">
    <property type="nucleotide sequence ID" value="NZ_BAABEP010000032.1"/>
</dbReference>
<comment type="caution">
    <text evidence="2">The sequence shown here is derived from an EMBL/GenBank/DDBJ whole genome shotgun (WGS) entry which is preliminary data.</text>
</comment>
<dbReference type="Proteomes" id="UP001499884">
    <property type="component" value="Unassembled WGS sequence"/>
</dbReference>
<gene>
    <name evidence="2" type="ORF">GCM10023082_42590</name>
</gene>